<organism evidence="2 3">
    <name type="scientific">Asparagus officinalis</name>
    <name type="common">Garden asparagus</name>
    <dbReference type="NCBI Taxonomy" id="4686"/>
    <lineage>
        <taxon>Eukaryota</taxon>
        <taxon>Viridiplantae</taxon>
        <taxon>Streptophyta</taxon>
        <taxon>Embryophyta</taxon>
        <taxon>Tracheophyta</taxon>
        <taxon>Spermatophyta</taxon>
        <taxon>Magnoliopsida</taxon>
        <taxon>Liliopsida</taxon>
        <taxon>Asparagales</taxon>
        <taxon>Asparagaceae</taxon>
        <taxon>Asparagoideae</taxon>
        <taxon>Asparagus</taxon>
    </lineage>
</organism>
<accession>A0A5P1EDT0</accession>
<gene>
    <name evidence="2" type="ORF">A4U43_C07F21460</name>
</gene>
<reference evidence="3" key="1">
    <citation type="journal article" date="2017" name="Nat. Commun.">
        <title>The asparagus genome sheds light on the origin and evolution of a young Y chromosome.</title>
        <authorList>
            <person name="Harkess A."/>
            <person name="Zhou J."/>
            <person name="Xu C."/>
            <person name="Bowers J.E."/>
            <person name="Van der Hulst R."/>
            <person name="Ayyampalayam S."/>
            <person name="Mercati F."/>
            <person name="Riccardi P."/>
            <person name="McKain M.R."/>
            <person name="Kakrana A."/>
            <person name="Tang H."/>
            <person name="Ray J."/>
            <person name="Groenendijk J."/>
            <person name="Arikit S."/>
            <person name="Mathioni S.M."/>
            <person name="Nakano M."/>
            <person name="Shan H."/>
            <person name="Telgmann-Rauber A."/>
            <person name="Kanno A."/>
            <person name="Yue Z."/>
            <person name="Chen H."/>
            <person name="Li W."/>
            <person name="Chen Y."/>
            <person name="Xu X."/>
            <person name="Zhang Y."/>
            <person name="Luo S."/>
            <person name="Chen H."/>
            <person name="Gao J."/>
            <person name="Mao Z."/>
            <person name="Pires J.C."/>
            <person name="Luo M."/>
            <person name="Kudrna D."/>
            <person name="Wing R.A."/>
            <person name="Meyers B.C."/>
            <person name="Yi K."/>
            <person name="Kong H."/>
            <person name="Lavrijsen P."/>
            <person name="Sunseri F."/>
            <person name="Falavigna A."/>
            <person name="Ye Y."/>
            <person name="Leebens-Mack J.H."/>
            <person name="Chen G."/>
        </authorList>
    </citation>
    <scope>NUCLEOTIDE SEQUENCE [LARGE SCALE GENOMIC DNA]</scope>
    <source>
        <strain evidence="3">cv. DH0086</strain>
    </source>
</reference>
<dbReference type="AlphaFoldDB" id="A0A5P1EDT0"/>
<dbReference type="Gramene" id="ONK64038">
    <property type="protein sequence ID" value="ONK64038"/>
    <property type="gene ID" value="A4U43_C07F21460"/>
</dbReference>
<dbReference type="EMBL" id="CM007387">
    <property type="protein sequence ID" value="ONK64038.1"/>
    <property type="molecule type" value="Genomic_DNA"/>
</dbReference>
<dbReference type="Proteomes" id="UP000243459">
    <property type="component" value="Chromosome 7"/>
</dbReference>
<evidence type="ECO:0000256" key="1">
    <source>
        <dbReference type="SAM" id="Coils"/>
    </source>
</evidence>
<feature type="coiled-coil region" evidence="1">
    <location>
        <begin position="100"/>
        <end position="127"/>
    </location>
</feature>
<sequence length="218" mass="24843">MRLTKRLRQDLVPGEATEVQAQSRSSRPMLLTTQAKKKKRESVLELQLAQLKANEQLYFPHDEKFLGEVPDVNLHLSLRSYLVRWALVEQEMFGRVEQVRACYLKLVEESEAQKANLERALLLLLTKEDELDNWHWEMEVRKNIFNRLKVEQLEVRAVGEGLVEQDGEGYAQDSWAISLERKKGGGSESEVQSTQVPYAAYASLLPSPGLGVDPNLAP</sequence>
<name>A0A5P1EDT0_ASPOF</name>
<keyword evidence="1" id="KW-0175">Coiled coil</keyword>
<evidence type="ECO:0000313" key="3">
    <source>
        <dbReference type="Proteomes" id="UP000243459"/>
    </source>
</evidence>
<evidence type="ECO:0000313" key="2">
    <source>
        <dbReference type="EMBL" id="ONK64038.1"/>
    </source>
</evidence>
<keyword evidence="3" id="KW-1185">Reference proteome</keyword>
<proteinExistence type="predicted"/>
<protein>
    <submittedName>
        <fullName evidence="2">Uncharacterized protein</fullName>
    </submittedName>
</protein>